<evidence type="ECO:0000256" key="5">
    <source>
        <dbReference type="SAM" id="MobiDB-lite"/>
    </source>
</evidence>
<evidence type="ECO:0000259" key="6">
    <source>
        <dbReference type="PROSITE" id="PS50118"/>
    </source>
</evidence>
<protein>
    <recommendedName>
        <fullName evidence="6">HMG box domain-containing protein</fullName>
    </recommendedName>
</protein>
<keyword evidence="8" id="KW-1185">Reference proteome</keyword>
<comment type="subcellular location">
    <subcellularLocation>
        <location evidence="1">Nucleus</location>
    </subcellularLocation>
</comment>
<dbReference type="STRING" id="306901.Q2HAD7"/>
<dbReference type="OrthoDB" id="4585165at2759"/>
<sequence length="316" mass="35630">MLSAFGRAAVRQVCVAGSLSIRSAGRLGAPVIPSGYRVVAVFTRGLATAVAPKRTTRATTAAASKKAPAAKKTTSTKKTTTKTAKKPAAKKAVKSKAKPKAKKAAKKPATRKPKKLTDEQKDRIKLRALKERALLKEQPAKLPVTSWNLYLVKNLKERLNKEPKPTFADAIRQLSAEHKALPEQEKEKLDLEAQKNKTANEINLKNWIDSHSVQEIREANVARNLLKRRKSAPTKHTLPDSRFPKGRLTAYMAYVKTRYTSQEFEGLQSKARLSHISSEWKEFNDEQRKPYVDIEKTDRARYEKEMEAYRETIEKK</sequence>
<feature type="domain" description="HMG box" evidence="6">
    <location>
        <begin position="244"/>
        <end position="310"/>
    </location>
</feature>
<evidence type="ECO:0000256" key="1">
    <source>
        <dbReference type="ARBA" id="ARBA00004123"/>
    </source>
</evidence>
<dbReference type="SUPFAM" id="SSF47095">
    <property type="entry name" value="HMG-box"/>
    <property type="match status" value="2"/>
</dbReference>
<dbReference type="CDD" id="cd00084">
    <property type="entry name" value="HMG-box_SF"/>
    <property type="match status" value="1"/>
</dbReference>
<dbReference type="PROSITE" id="PS50118">
    <property type="entry name" value="HMG_BOX_2"/>
    <property type="match status" value="1"/>
</dbReference>
<gene>
    <name evidence="7" type="ORF">CHGG_02817</name>
</gene>
<dbReference type="SMART" id="SM00398">
    <property type="entry name" value="HMG"/>
    <property type="match status" value="2"/>
</dbReference>
<reference evidence="7" key="2">
    <citation type="submission" date="2006-02" db="EMBL/GenBank/DDBJ databases">
        <title>Annotation of the Chaetomium globosum CBS 148.51 Genome.</title>
        <authorList>
            <consortium name="The Broad Institute Genome Sequencing Platform"/>
            <person name="Birren B."/>
            <person name="Lander E."/>
            <person name="Galagan J."/>
            <person name="Devon K."/>
            <person name="Nusbaum C."/>
            <person name="Ma L.-J."/>
            <person name="Jaffe D."/>
            <person name="Butler J."/>
            <person name="Alvarez P."/>
            <person name="Gnerre S."/>
            <person name="Grabherr M."/>
            <person name="Kleber M."/>
            <person name="Mauceli E."/>
            <person name="Brockman W."/>
            <person name="Rounsley S."/>
            <person name="Young S."/>
            <person name="LaButti K."/>
            <person name="Pushparaj V."/>
            <person name="DeCaprio D."/>
            <person name="Crawford M."/>
            <person name="Koehrsen M."/>
            <person name="Engels R."/>
            <person name="Montgomery P."/>
            <person name="Pearson M."/>
            <person name="Howarth C."/>
            <person name="Kodira C."/>
            <person name="Yandava C."/>
            <person name="Zeng Q."/>
            <person name="Alvarado L."/>
            <person name="Oleary S."/>
            <person name="Untereiner W."/>
        </authorList>
    </citation>
    <scope>NUCLEOTIDE SEQUENCE</scope>
    <source>
        <strain evidence="7">CBS 148.51</strain>
    </source>
</reference>
<keyword evidence="3 4" id="KW-0539">Nucleus</keyword>
<dbReference type="GeneID" id="4388621"/>
<dbReference type="VEuPathDB" id="FungiDB:CHGG_02817"/>
<feature type="region of interest" description="Disordered" evidence="5">
    <location>
        <begin position="55"/>
        <end position="121"/>
    </location>
</feature>
<keyword evidence="2 4" id="KW-0238">DNA-binding</keyword>
<accession>Q2HAD7</accession>
<feature type="compositionally biased region" description="Low complexity" evidence="5">
    <location>
        <begin position="55"/>
        <end position="78"/>
    </location>
</feature>
<dbReference type="HOGENOM" id="CLU_048021_2_1_1"/>
<dbReference type="GO" id="GO:0003677">
    <property type="term" value="F:DNA binding"/>
    <property type="evidence" value="ECO:0007669"/>
    <property type="project" value="UniProtKB-UniRule"/>
</dbReference>
<dbReference type="eggNOG" id="ENOG502SA5X">
    <property type="taxonomic scope" value="Eukaryota"/>
</dbReference>
<dbReference type="Gene3D" id="1.10.30.10">
    <property type="entry name" value="High mobility group box domain"/>
    <property type="match status" value="2"/>
</dbReference>
<evidence type="ECO:0000256" key="3">
    <source>
        <dbReference type="ARBA" id="ARBA00023242"/>
    </source>
</evidence>
<dbReference type="RefSeq" id="XP_001229333.1">
    <property type="nucleotide sequence ID" value="XM_001229332.1"/>
</dbReference>
<dbReference type="PANTHER" id="PTHR46318">
    <property type="entry name" value="UPSTREAM BINDING TRANSCRIPTION FACTOR"/>
    <property type="match status" value="1"/>
</dbReference>
<proteinExistence type="predicted"/>
<evidence type="ECO:0000256" key="4">
    <source>
        <dbReference type="PROSITE-ProRule" id="PRU00267"/>
    </source>
</evidence>
<dbReference type="Pfam" id="PF00505">
    <property type="entry name" value="HMG_box"/>
    <property type="match status" value="1"/>
</dbReference>
<dbReference type="InterPro" id="IPR009071">
    <property type="entry name" value="HMG_box_dom"/>
</dbReference>
<dbReference type="InParanoid" id="Q2HAD7"/>
<dbReference type="GO" id="GO:0005634">
    <property type="term" value="C:nucleus"/>
    <property type="evidence" value="ECO:0007669"/>
    <property type="project" value="UniProtKB-SubCell"/>
</dbReference>
<dbReference type="OMA" id="WVKSHTP"/>
<dbReference type="AlphaFoldDB" id="Q2HAD7"/>
<evidence type="ECO:0000313" key="8">
    <source>
        <dbReference type="Proteomes" id="UP000001056"/>
    </source>
</evidence>
<dbReference type="Proteomes" id="UP000001056">
    <property type="component" value="Unassembled WGS sequence"/>
</dbReference>
<evidence type="ECO:0000256" key="2">
    <source>
        <dbReference type="ARBA" id="ARBA00023125"/>
    </source>
</evidence>
<organism evidence="7 8">
    <name type="scientific">Chaetomium globosum (strain ATCC 6205 / CBS 148.51 / DSM 1962 / NBRC 6347 / NRRL 1970)</name>
    <name type="common">Soil fungus</name>
    <dbReference type="NCBI Taxonomy" id="306901"/>
    <lineage>
        <taxon>Eukaryota</taxon>
        <taxon>Fungi</taxon>
        <taxon>Dikarya</taxon>
        <taxon>Ascomycota</taxon>
        <taxon>Pezizomycotina</taxon>
        <taxon>Sordariomycetes</taxon>
        <taxon>Sordariomycetidae</taxon>
        <taxon>Sordariales</taxon>
        <taxon>Chaetomiaceae</taxon>
        <taxon>Chaetomium</taxon>
    </lineage>
</organism>
<reference evidence="7" key="1">
    <citation type="submission" date="2005-03" db="EMBL/GenBank/DDBJ databases">
        <authorList>
            <person name="Giovannoni S.J."/>
            <person name="Cho J.-C."/>
            <person name="Ferriera S."/>
            <person name="Johnson J."/>
            <person name="Kravitz S."/>
            <person name="Halpern A."/>
            <person name="Remington K."/>
            <person name="Beeson K."/>
            <person name="Tran B."/>
            <person name="Rogers Y.-H."/>
            <person name="Friedman R."/>
            <person name="Venter J.C."/>
        </authorList>
    </citation>
    <scope>NUCLEOTIDE SEQUENCE</scope>
    <source>
        <strain evidence="7">CBS 148.51</strain>
    </source>
</reference>
<name>Q2HAD7_CHAGB</name>
<dbReference type="InterPro" id="IPR051762">
    <property type="entry name" value="UBF1"/>
</dbReference>
<evidence type="ECO:0000313" key="7">
    <source>
        <dbReference type="EMBL" id="EAQ90882.1"/>
    </source>
</evidence>
<dbReference type="InterPro" id="IPR036910">
    <property type="entry name" value="HMG_box_dom_sf"/>
</dbReference>
<feature type="DNA-binding region" description="HMG box" evidence="4">
    <location>
        <begin position="244"/>
        <end position="310"/>
    </location>
</feature>
<feature type="compositionally biased region" description="Basic residues" evidence="5">
    <location>
        <begin position="79"/>
        <end position="114"/>
    </location>
</feature>
<dbReference type="EMBL" id="CH408030">
    <property type="protein sequence ID" value="EAQ90882.1"/>
    <property type="molecule type" value="Genomic_DNA"/>
</dbReference>